<accession>A0ABN3VVJ8</accession>
<dbReference type="EMBL" id="BAAAVI010000015">
    <property type="protein sequence ID" value="GAA2866721.1"/>
    <property type="molecule type" value="Genomic_DNA"/>
</dbReference>
<organism evidence="4 5">
    <name type="scientific">Streptosporangium fragile</name>
    <dbReference type="NCBI Taxonomy" id="46186"/>
    <lineage>
        <taxon>Bacteria</taxon>
        <taxon>Bacillati</taxon>
        <taxon>Actinomycetota</taxon>
        <taxon>Actinomycetes</taxon>
        <taxon>Streptosporangiales</taxon>
        <taxon>Streptosporangiaceae</taxon>
        <taxon>Streptosporangium</taxon>
    </lineage>
</organism>
<dbReference type="Pfam" id="PF00092">
    <property type="entry name" value="VWA"/>
    <property type="match status" value="1"/>
</dbReference>
<protein>
    <submittedName>
        <fullName evidence="4">Substrate-binding and VWA domain-containing protein</fullName>
    </submittedName>
</protein>
<comment type="caution">
    <text evidence="4">The sequence shown here is derived from an EMBL/GenBank/DDBJ whole genome shotgun (WGS) entry which is preliminary data.</text>
</comment>
<feature type="compositionally biased region" description="Polar residues" evidence="1">
    <location>
        <begin position="288"/>
        <end position="299"/>
    </location>
</feature>
<feature type="domain" description="VWFA" evidence="3">
    <location>
        <begin position="412"/>
        <end position="594"/>
    </location>
</feature>
<sequence length="598" mass="64207">MVYSPARPRRRLLPYLIAVVLAIALIAGLRWYFAGDDAGGGQAAPAACSGEAVRIRVASSQDKIWILREVAKAYSGRAVAGRCAEVLIDEANSGTAMRALARGWKEETDGARPDVWTPAASAWVTLLRQQAGGTDGTVPVADGTPTPIVTSPLVFAMPKPMAEALGWPDKAIGWSELAELAADPKGWARYGHPEWGRFKLGKTNPNFSTSGLNATIGAYFAATGTTSDLTARDVADAGTRTFVRGVEQSIVHYGDISLTFLGNLQRADDRGEAMAYISAITVEENSVTDYNRGNPSGNPATLGRHAPPRTPLVAVNPKEGTLYSDHPYVPLTWMDAAKKAVADDFLAHLHSPAVQARFQEYGYRSFDGEPGPQATERNGVVPGARITTLSPPSPSVLDKVLRSWSELRKRANVLIVVDRSGSMEEEAPGTGESRLELAKKAAINALPQFRGDDKVGLWAFSTGQDGEKDYRELVPVEEVSRTGDLLRRQLDGLTAGGGTGLYDTTLAAVERMRGTRDEGAINAVVFLTDGKNEKNGGIDLENLLSRLDPDVRLFTIGYGESADQEVLRRIAEATDGAAYDSSRADTIDQVFTSVISNF</sequence>
<dbReference type="Gene3D" id="3.40.50.410">
    <property type="entry name" value="von Willebrand factor, type A domain"/>
    <property type="match status" value="1"/>
</dbReference>
<evidence type="ECO:0000313" key="5">
    <source>
        <dbReference type="Proteomes" id="UP001500831"/>
    </source>
</evidence>
<proteinExistence type="predicted"/>
<evidence type="ECO:0000256" key="2">
    <source>
        <dbReference type="SAM" id="Phobius"/>
    </source>
</evidence>
<gene>
    <name evidence="4" type="ORF">GCM10010517_26260</name>
</gene>
<dbReference type="InterPro" id="IPR036465">
    <property type="entry name" value="vWFA_dom_sf"/>
</dbReference>
<evidence type="ECO:0000256" key="1">
    <source>
        <dbReference type="SAM" id="MobiDB-lite"/>
    </source>
</evidence>
<keyword evidence="2" id="KW-0472">Membrane</keyword>
<evidence type="ECO:0000259" key="3">
    <source>
        <dbReference type="PROSITE" id="PS50234"/>
    </source>
</evidence>
<evidence type="ECO:0000313" key="4">
    <source>
        <dbReference type="EMBL" id="GAA2866721.1"/>
    </source>
</evidence>
<reference evidence="4 5" key="1">
    <citation type="journal article" date="2019" name="Int. J. Syst. Evol. Microbiol.">
        <title>The Global Catalogue of Microorganisms (GCM) 10K type strain sequencing project: providing services to taxonomists for standard genome sequencing and annotation.</title>
        <authorList>
            <consortium name="The Broad Institute Genomics Platform"/>
            <consortium name="The Broad Institute Genome Sequencing Center for Infectious Disease"/>
            <person name="Wu L."/>
            <person name="Ma J."/>
        </authorList>
    </citation>
    <scope>NUCLEOTIDE SEQUENCE [LARGE SCALE GENOMIC DNA]</scope>
    <source>
        <strain evidence="4 5">JCM 6242</strain>
    </source>
</reference>
<dbReference type="RefSeq" id="WP_344970920.1">
    <property type="nucleotide sequence ID" value="NZ_BAAAVI010000015.1"/>
</dbReference>
<dbReference type="SUPFAM" id="SSF53850">
    <property type="entry name" value="Periplasmic binding protein-like II"/>
    <property type="match status" value="1"/>
</dbReference>
<keyword evidence="5" id="KW-1185">Reference proteome</keyword>
<dbReference type="PROSITE" id="PS50234">
    <property type="entry name" value="VWFA"/>
    <property type="match status" value="1"/>
</dbReference>
<name>A0ABN3VVJ8_9ACTN</name>
<dbReference type="SUPFAM" id="SSF53300">
    <property type="entry name" value="vWA-like"/>
    <property type="match status" value="1"/>
</dbReference>
<dbReference type="InterPro" id="IPR002035">
    <property type="entry name" value="VWF_A"/>
</dbReference>
<dbReference type="SMART" id="SM00327">
    <property type="entry name" value="VWA"/>
    <property type="match status" value="1"/>
</dbReference>
<dbReference type="Pfam" id="PF13531">
    <property type="entry name" value="SBP_bac_11"/>
    <property type="match status" value="1"/>
</dbReference>
<feature type="transmembrane region" description="Helical" evidence="2">
    <location>
        <begin position="12"/>
        <end position="33"/>
    </location>
</feature>
<dbReference type="Proteomes" id="UP001500831">
    <property type="component" value="Unassembled WGS sequence"/>
</dbReference>
<keyword evidence="2" id="KW-1133">Transmembrane helix</keyword>
<keyword evidence="2" id="KW-0812">Transmembrane</keyword>
<feature type="region of interest" description="Disordered" evidence="1">
    <location>
        <begin position="288"/>
        <end position="309"/>
    </location>
</feature>